<evidence type="ECO:0000259" key="2">
    <source>
        <dbReference type="SMART" id="SM01054"/>
    </source>
</evidence>
<dbReference type="SMART" id="SM01054">
    <property type="entry name" value="CaM_binding"/>
    <property type="match status" value="1"/>
</dbReference>
<reference evidence="3 4" key="1">
    <citation type="journal article" date="2013" name="Proc. Natl. Acad. Sci. U.S.A.">
        <title>Fine-scale variation in meiotic recombination in Mimulus inferred from population shotgun sequencing.</title>
        <authorList>
            <person name="Hellsten U."/>
            <person name="Wright K.M."/>
            <person name="Jenkins J."/>
            <person name="Shu S."/>
            <person name="Yuan Y."/>
            <person name="Wessler S.R."/>
            <person name="Schmutz J."/>
            <person name="Willis J.H."/>
            <person name="Rokhsar D.S."/>
        </authorList>
    </citation>
    <scope>NUCLEOTIDE SEQUENCE [LARGE SCALE GENOMIC DNA]</scope>
    <source>
        <strain evidence="4">cv. DUN x IM62</strain>
    </source>
</reference>
<protein>
    <recommendedName>
        <fullName evidence="2">Calmodulin-binding domain-containing protein</fullName>
    </recommendedName>
</protein>
<keyword evidence="4" id="KW-1185">Reference proteome</keyword>
<organism evidence="3 4">
    <name type="scientific">Erythranthe guttata</name>
    <name type="common">Yellow monkey flower</name>
    <name type="synonym">Mimulus guttatus</name>
    <dbReference type="NCBI Taxonomy" id="4155"/>
    <lineage>
        <taxon>Eukaryota</taxon>
        <taxon>Viridiplantae</taxon>
        <taxon>Streptophyta</taxon>
        <taxon>Embryophyta</taxon>
        <taxon>Tracheophyta</taxon>
        <taxon>Spermatophyta</taxon>
        <taxon>Magnoliopsida</taxon>
        <taxon>eudicotyledons</taxon>
        <taxon>Gunneridae</taxon>
        <taxon>Pentapetalae</taxon>
        <taxon>asterids</taxon>
        <taxon>lamiids</taxon>
        <taxon>Lamiales</taxon>
        <taxon>Phrymaceae</taxon>
        <taxon>Erythranthe</taxon>
    </lineage>
</organism>
<dbReference type="GO" id="GO:0005516">
    <property type="term" value="F:calmodulin binding"/>
    <property type="evidence" value="ECO:0007669"/>
    <property type="project" value="InterPro"/>
</dbReference>
<dbReference type="AlphaFoldDB" id="A0A022RTD7"/>
<dbReference type="KEGG" id="egt:105951806"/>
<dbReference type="PANTHER" id="PTHR33923">
    <property type="entry name" value="CALMODULIN-BINDING PROTEIN-RELATED"/>
    <property type="match status" value="1"/>
</dbReference>
<dbReference type="STRING" id="4155.A0A022RTD7"/>
<gene>
    <name evidence="3" type="ORF">MIMGU_mgv1a004280mg</name>
</gene>
<feature type="compositionally biased region" description="Pro residues" evidence="1">
    <location>
        <begin position="53"/>
        <end position="62"/>
    </location>
</feature>
<dbReference type="Proteomes" id="UP000030748">
    <property type="component" value="Unassembled WGS sequence"/>
</dbReference>
<feature type="region of interest" description="Disordered" evidence="1">
    <location>
        <begin position="14"/>
        <end position="130"/>
    </location>
</feature>
<feature type="domain" description="Calmodulin-binding" evidence="2">
    <location>
        <begin position="405"/>
        <end position="511"/>
    </location>
</feature>
<name>A0A022RTD7_ERYGU</name>
<dbReference type="EMBL" id="KI630271">
    <property type="protein sequence ID" value="EYU42968.1"/>
    <property type="molecule type" value="Genomic_DNA"/>
</dbReference>
<feature type="compositionally biased region" description="Polar residues" evidence="1">
    <location>
        <begin position="14"/>
        <end position="25"/>
    </location>
</feature>
<dbReference type="InterPro" id="IPR044681">
    <property type="entry name" value="PICBP-like"/>
</dbReference>
<dbReference type="OrthoDB" id="1304871at2759"/>
<evidence type="ECO:0000256" key="1">
    <source>
        <dbReference type="SAM" id="MobiDB-lite"/>
    </source>
</evidence>
<dbReference type="PhylomeDB" id="A0A022RTD7"/>
<evidence type="ECO:0000313" key="4">
    <source>
        <dbReference type="Proteomes" id="UP000030748"/>
    </source>
</evidence>
<dbReference type="PANTHER" id="PTHR33923:SF2">
    <property type="entry name" value="CALMODULIN-BINDING PROTEIN-RELATED"/>
    <property type="match status" value="1"/>
</dbReference>
<proteinExistence type="predicted"/>
<dbReference type="OMA" id="DSRYGVN"/>
<dbReference type="Pfam" id="PF07839">
    <property type="entry name" value="CaM_binding"/>
    <property type="match status" value="1"/>
</dbReference>
<dbReference type="eggNOG" id="ENOG502R96Y">
    <property type="taxonomic scope" value="Eukaryota"/>
</dbReference>
<accession>A0A022RTD7</accession>
<feature type="region of interest" description="Disordered" evidence="1">
    <location>
        <begin position="334"/>
        <end position="369"/>
    </location>
</feature>
<feature type="compositionally biased region" description="Low complexity" evidence="1">
    <location>
        <begin position="357"/>
        <end position="366"/>
    </location>
</feature>
<sequence>MVQKKLSKILSLQTDHIKNENQLQDLKTKKMKKSGSIKRPELDTTLISIRQPAKPPPPPPRTTPNYMKPTTSSDARKPQTSPDSSSLRRRISSTSAGGGGGSKPSKTAARALTKNPSFKPPRKFSSDSKRATCSSTLKDCKFPAFLGLNNGGTESEGTSKIKVCPYTYCSLNGHHHRPPLPPLKCFLSARRRVMNKNKNQRSVKLTTMQDDGLKNSLVSSPLVVEEEQNQDFFVEIYCEDRVEDEEGKSGIFVSDFELGYDCDYEYCSGEEEVENQLIDGDLVIKADDEKGGPLDEFLIDQVSQESLDEDSLSSDALNERGRPLDELLMDQASQESLDEDSLNSDAFSTSDEDVESSDSSSYDATSNQEEDYCIVENEAPLDNPIQIELCYEDPSKEPLSEVALVVLKCTESDIQTAETAADRTGGKCKKNPVEETDDELGIFDPRGPNFLELEPGPEGEKVDLRHQDLDERKNSEEWMVDFALRQVVTKLGPARKKKVSLLVEAFEKVMPINKFDRRLRHASGFDQARQIQACN</sequence>
<dbReference type="InterPro" id="IPR012417">
    <property type="entry name" value="CaM-bd_dom_pln"/>
</dbReference>
<evidence type="ECO:0000313" key="3">
    <source>
        <dbReference type="EMBL" id="EYU42968.1"/>
    </source>
</evidence>